<sequence length="332" mass="37946">MSRALDPSVKKALQKGNHGEAFERISAVLDSSHGTTYLEIEILPKSHVLGADTYVLQDGEYIGIPKVRLVQAFLHARQILTQVSLSEGSLHDKKVMRATAVLLLMDSEQLTAANVRKRVISRVASLDEGRRKDLMKREAYFLNSLLRSRLYRHTKSPVLWNHKRWLVRQLRDHDIQVCLLHELEQVICVAAERHARNYYAWTYARDVIAMEIASLTPQAASSVVDSVLPVVTSWCRLHHQDISVWSFLLYLVGLFPEKGQDVAEETLRLVEKFKWRNESVWHFLKNLALMPALHTKKKCIVEVWRKMKLSVDGEASMDAITLDRAAAWGGFS</sequence>
<dbReference type="OrthoDB" id="5358702at2759"/>
<accession>A0A9P7MJL3</accession>
<dbReference type="GO" id="GO:0005737">
    <property type="term" value="C:cytoplasm"/>
    <property type="evidence" value="ECO:0007669"/>
    <property type="project" value="TreeGrafter"/>
</dbReference>
<evidence type="ECO:0008006" key="3">
    <source>
        <dbReference type="Google" id="ProtNLM"/>
    </source>
</evidence>
<dbReference type="EMBL" id="SRPO01000017">
    <property type="protein sequence ID" value="KAG5948517.1"/>
    <property type="molecule type" value="Genomic_DNA"/>
</dbReference>
<evidence type="ECO:0000313" key="2">
    <source>
        <dbReference type="Proteomes" id="UP000706124"/>
    </source>
</evidence>
<evidence type="ECO:0000313" key="1">
    <source>
        <dbReference type="EMBL" id="KAG5948517.1"/>
    </source>
</evidence>
<reference evidence="1 2" key="1">
    <citation type="journal article" date="2020" name="bioRxiv">
        <title>Whole genome comparisons of ergot fungi reveals the divergence and evolution of species within the genus Claviceps are the result of varying mechanisms driving genome evolution and host range expansion.</title>
        <authorList>
            <person name="Wyka S.A."/>
            <person name="Mondo S.J."/>
            <person name="Liu M."/>
            <person name="Dettman J."/>
            <person name="Nalam V."/>
            <person name="Broders K.D."/>
        </authorList>
    </citation>
    <scope>NUCLEOTIDE SEQUENCE [LARGE SCALE GENOMIC DNA]</scope>
    <source>
        <strain evidence="1 2">CCC 1485</strain>
    </source>
</reference>
<proteinExistence type="predicted"/>
<dbReference type="Proteomes" id="UP000706124">
    <property type="component" value="Unassembled WGS sequence"/>
</dbReference>
<dbReference type="SUPFAM" id="SSF48439">
    <property type="entry name" value="Protein prenylyltransferase"/>
    <property type="match status" value="1"/>
</dbReference>
<dbReference type="Gene3D" id="1.25.40.120">
    <property type="entry name" value="Protein prenylyltransferase"/>
    <property type="match status" value="1"/>
</dbReference>
<protein>
    <recommendedName>
        <fullName evidence="3">Protein prenyltransferase</fullName>
    </recommendedName>
</protein>
<dbReference type="PANTHER" id="PTHR11129:SF3">
    <property type="entry name" value="PROTEIN PRENYLTRANSFERASE ALPHA SUBUNIT REPEAT-CONTAINING PROTEIN 1"/>
    <property type="match status" value="1"/>
</dbReference>
<comment type="caution">
    <text evidence="1">The sequence shown here is derived from an EMBL/GenBank/DDBJ whole genome shotgun (WGS) entry which is preliminary data.</text>
</comment>
<dbReference type="PANTHER" id="PTHR11129">
    <property type="entry name" value="PROTEIN FARNESYLTRANSFERASE ALPHA SUBUNIT/RAB GERANYLGERANYL TRANSFERASE ALPHA SUBUNIT"/>
    <property type="match status" value="1"/>
</dbReference>
<keyword evidence="2" id="KW-1185">Reference proteome</keyword>
<name>A0A9P7MJL3_9HYPO</name>
<organism evidence="1 2">
    <name type="scientific">Claviceps pazoutovae</name>
    <dbReference type="NCBI Taxonomy" id="1649127"/>
    <lineage>
        <taxon>Eukaryota</taxon>
        <taxon>Fungi</taxon>
        <taxon>Dikarya</taxon>
        <taxon>Ascomycota</taxon>
        <taxon>Pezizomycotina</taxon>
        <taxon>Sordariomycetes</taxon>
        <taxon>Hypocreomycetidae</taxon>
        <taxon>Hypocreales</taxon>
        <taxon>Clavicipitaceae</taxon>
        <taxon>Claviceps</taxon>
    </lineage>
</organism>
<gene>
    <name evidence="1" type="ORF">E4U60_001665</name>
</gene>
<dbReference type="AlphaFoldDB" id="A0A9P7MJL3"/>